<dbReference type="GO" id="GO:0031966">
    <property type="term" value="C:mitochondrial membrane"/>
    <property type="evidence" value="ECO:0007669"/>
    <property type="project" value="TreeGrafter"/>
</dbReference>
<reference evidence="2" key="2">
    <citation type="submission" date="2025-08" db="UniProtKB">
        <authorList>
            <consortium name="Ensembl"/>
        </authorList>
    </citation>
    <scope>IDENTIFICATION</scope>
</reference>
<dbReference type="GO" id="GO:0034587">
    <property type="term" value="P:piRNA processing"/>
    <property type="evidence" value="ECO:0007669"/>
    <property type="project" value="TreeGrafter"/>
</dbReference>
<evidence type="ECO:0000313" key="2">
    <source>
        <dbReference type="Ensembl" id="ENSMGAP00000009109.2"/>
    </source>
</evidence>
<keyword evidence="3" id="KW-1185">Reference proteome</keyword>
<reference evidence="2" key="1">
    <citation type="journal article" date="2010" name="PLoS Biol.">
        <title>Multi-platform next-generation sequencing of the domestic turkey (Meleagris gallopavo): genome assembly and analysis.</title>
        <authorList>
            <person name="Dalloul R.A."/>
            <person name="Long J.A."/>
            <person name="Zimin A.V."/>
            <person name="Aslam L."/>
            <person name="Beal K."/>
            <person name="Blomberg L.A."/>
            <person name="Bouffard P."/>
            <person name="Burt D.W."/>
            <person name="Crasta O."/>
            <person name="Crooijmans R.P."/>
            <person name="Cooper K."/>
            <person name="Coulombe R.A."/>
            <person name="De S."/>
            <person name="Delany M.E."/>
            <person name="Dodgson J.B."/>
            <person name="Dong J.J."/>
            <person name="Evans C."/>
            <person name="Frederickson K.M."/>
            <person name="Flicek P."/>
            <person name="Florea L."/>
            <person name="Folkerts O."/>
            <person name="Groenen M.A."/>
            <person name="Harkins T.T."/>
            <person name="Herrero J."/>
            <person name="Hoffmann S."/>
            <person name="Megens H.J."/>
            <person name="Jiang A."/>
            <person name="de Jong P."/>
            <person name="Kaiser P."/>
            <person name="Kim H."/>
            <person name="Kim K.W."/>
            <person name="Kim S."/>
            <person name="Langenberger D."/>
            <person name="Lee M.K."/>
            <person name="Lee T."/>
            <person name="Mane S."/>
            <person name="Marcais G."/>
            <person name="Marz M."/>
            <person name="McElroy A.P."/>
            <person name="Modise T."/>
            <person name="Nefedov M."/>
            <person name="Notredame C."/>
            <person name="Paton I.R."/>
            <person name="Payne W.S."/>
            <person name="Pertea G."/>
            <person name="Prickett D."/>
            <person name="Puiu D."/>
            <person name="Qioa D."/>
            <person name="Raineri E."/>
            <person name="Ruffier M."/>
            <person name="Salzberg S.L."/>
            <person name="Schatz M.C."/>
            <person name="Scheuring C."/>
            <person name="Schmidt C.J."/>
            <person name="Schroeder S."/>
            <person name="Searle S.M."/>
            <person name="Smith E.J."/>
            <person name="Smith J."/>
            <person name="Sonstegard T.S."/>
            <person name="Stadler P.F."/>
            <person name="Tafer H."/>
            <person name="Tu Z.J."/>
            <person name="Van Tassell C.P."/>
            <person name="Vilella A.J."/>
            <person name="Williams K.P."/>
            <person name="Yorke J.A."/>
            <person name="Zhang L."/>
            <person name="Zhang H.B."/>
            <person name="Zhang X."/>
            <person name="Zhang Y."/>
            <person name="Reed K.M."/>
        </authorList>
    </citation>
    <scope>NUCLEOTIDE SEQUENCE [LARGE SCALE GENOMIC DNA]</scope>
</reference>
<dbReference type="GO" id="GO:0006072">
    <property type="term" value="P:glycerol-3-phosphate metabolic process"/>
    <property type="evidence" value="ECO:0007669"/>
    <property type="project" value="TreeGrafter"/>
</dbReference>
<dbReference type="AlphaFoldDB" id="H9H1I0"/>
<dbReference type="InParanoid" id="H9H1I0"/>
<dbReference type="GO" id="GO:0008654">
    <property type="term" value="P:phospholipid biosynthetic process"/>
    <property type="evidence" value="ECO:0007669"/>
    <property type="project" value="TreeGrafter"/>
</dbReference>
<dbReference type="Pfam" id="PF19277">
    <property type="entry name" value="GPAT_C"/>
    <property type="match status" value="1"/>
</dbReference>
<dbReference type="OrthoDB" id="5962536at2759"/>
<accession>H9H1I0</accession>
<dbReference type="CTD" id="150763"/>
<dbReference type="PANTHER" id="PTHR12563">
    <property type="entry name" value="GLYCEROL-3-PHOSPHATE ACYLTRANSFERASE"/>
    <property type="match status" value="1"/>
</dbReference>
<dbReference type="SMART" id="SM00563">
    <property type="entry name" value="PlsC"/>
    <property type="match status" value="1"/>
</dbReference>
<reference evidence="2" key="3">
    <citation type="submission" date="2025-09" db="UniProtKB">
        <authorList>
            <consortium name="Ensembl"/>
        </authorList>
    </citation>
    <scope>IDENTIFICATION</scope>
</reference>
<dbReference type="Proteomes" id="UP000001645">
    <property type="component" value="Unplaced"/>
</dbReference>
<dbReference type="GeneTree" id="ENSGT00520000055570"/>
<dbReference type="GO" id="GO:0006631">
    <property type="term" value="P:fatty acid metabolic process"/>
    <property type="evidence" value="ECO:0007669"/>
    <property type="project" value="TreeGrafter"/>
</dbReference>
<dbReference type="KEGG" id="mgp:100545045"/>
<dbReference type="GO" id="GO:0004366">
    <property type="term" value="F:glycerol-3-phosphate O-acyltransferase activity"/>
    <property type="evidence" value="ECO:0007669"/>
    <property type="project" value="TreeGrafter"/>
</dbReference>
<organism evidence="2 3">
    <name type="scientific">Meleagris gallopavo</name>
    <name type="common">Wild turkey</name>
    <dbReference type="NCBI Taxonomy" id="9103"/>
    <lineage>
        <taxon>Eukaryota</taxon>
        <taxon>Metazoa</taxon>
        <taxon>Chordata</taxon>
        <taxon>Craniata</taxon>
        <taxon>Vertebrata</taxon>
        <taxon>Euteleostomi</taxon>
        <taxon>Archelosauria</taxon>
        <taxon>Archosauria</taxon>
        <taxon>Dinosauria</taxon>
        <taxon>Saurischia</taxon>
        <taxon>Theropoda</taxon>
        <taxon>Coelurosauria</taxon>
        <taxon>Aves</taxon>
        <taxon>Neognathae</taxon>
        <taxon>Galloanserae</taxon>
        <taxon>Galliformes</taxon>
        <taxon>Phasianidae</taxon>
        <taxon>Meleagridinae</taxon>
        <taxon>Meleagris</taxon>
    </lineage>
</organism>
<dbReference type="PANTHER" id="PTHR12563:SF15">
    <property type="entry name" value="GLYCEROL-3-PHOSPHATE ACYLTRANSFERASE 2, MITOCHONDRIAL"/>
    <property type="match status" value="1"/>
</dbReference>
<evidence type="ECO:0000259" key="1">
    <source>
        <dbReference type="SMART" id="SM00563"/>
    </source>
</evidence>
<dbReference type="InterPro" id="IPR002123">
    <property type="entry name" value="Plipid/glycerol_acylTrfase"/>
</dbReference>
<dbReference type="STRING" id="9103.ENSMGAP00000009109"/>
<sequence>MGRVGLTPSSGPTPSNRCLHLSPSCRVRDPPSGTAWLQMKAWFSESGQRVEVFIPSRRWFRPLMGRCCQACTPRSWDGFYHAHLSSLGFCSATWVTEEDTRYRGWLVRRICCILAVGSWKVLTNTPGDLLERVCSNKRVQDVAASQACSCRRDSKFQQQCKEKVLGILARIQAPLCFPMLRLCCWALLRFLSRLFLSVQLHRGQLEMVLRAARTPSVPLVFLSTHKSQVDGLLLSFLLFSQGLGVPRVMVGNLTCSPRLRALLSCLGAVFLPTRMEQALSDQDGELPAAVLASYVEEVLRSQQPLVVFLEEPCALWHLSVPARAWLAPLYRAVRDGAVPDILLVPVGIAYDQTPDRFCRDGAHGAQPLSLGACLWAACRALCRCFGCARVDLAQPFSLQEFVAQSLTCWSSTGKPLEELLPTILGVPQPVYSRADGPEHRMITSSEAEEETMVTKLGLHALSDAIACSAVTAVGITSALLLHKHRKCVRLSQLMADFAWLLEETLLRQHDVSFSGQLRALVLHSLTLLRAHLTLYHLAPLGDIMVVVKDSAETQWELSRHSAQLVPVFASEAVGACAIRALLLELLPFVGEAPCPSGITFSEDELYHKILALLQLLPPSLLGLKPCQPLDCQSQDVLDKLTLCGLLETEEEGEHCLCDVSSRRCSRTLPWTDLDFSDSDSDDNHRKRCFRICEPKDSPGFLLFFCHLLSPVLATYVRAVAFLEQNSWPQPEAMCACALQQFLAEEDGLECPTWSLVLSTLQSFKNIGVLKEMPSPLGPLLHLVQPFSSSEGQGKLRAFLEQFMQL</sequence>
<dbReference type="Pfam" id="PF01553">
    <property type="entry name" value="Acyltransferase"/>
    <property type="match status" value="1"/>
</dbReference>
<protein>
    <submittedName>
        <fullName evidence="2">Glycerol-3-phosphate acyltransferase 2, mitochondrial</fullName>
    </submittedName>
</protein>
<dbReference type="InterPro" id="IPR045520">
    <property type="entry name" value="GPAT/DHAPAT_C"/>
</dbReference>
<dbReference type="GO" id="GO:0019432">
    <property type="term" value="P:triglyceride biosynthetic process"/>
    <property type="evidence" value="ECO:0007669"/>
    <property type="project" value="TreeGrafter"/>
</dbReference>
<feature type="domain" description="Phospholipid/glycerol acyltransferase" evidence="1">
    <location>
        <begin position="219"/>
        <end position="351"/>
    </location>
</feature>
<dbReference type="HOGENOM" id="CLU_016910_1_1_1"/>
<gene>
    <name evidence="2" type="primary">GPAT2</name>
</gene>
<name>H9H1I0_MELGA</name>
<dbReference type="RefSeq" id="XP_010726507.1">
    <property type="nucleotide sequence ID" value="XM_010728205.3"/>
</dbReference>
<dbReference type="GeneID" id="100545045"/>
<evidence type="ECO:0000313" key="3">
    <source>
        <dbReference type="Proteomes" id="UP000001645"/>
    </source>
</evidence>
<dbReference type="Ensembl" id="ENSMGAT00000009923.2">
    <property type="protein sequence ID" value="ENSMGAP00000009109.2"/>
    <property type="gene ID" value="ENSMGAG00000008835.2"/>
</dbReference>
<proteinExistence type="predicted"/>
<dbReference type="InterPro" id="IPR022284">
    <property type="entry name" value="GPAT/DHAPAT"/>
</dbReference>